<evidence type="ECO:0000313" key="1">
    <source>
        <dbReference type="EMBL" id="EEF40048.1"/>
    </source>
</evidence>
<gene>
    <name evidence="1" type="ORF">RCOM_0603530</name>
</gene>
<evidence type="ECO:0000313" key="2">
    <source>
        <dbReference type="Proteomes" id="UP000008311"/>
    </source>
</evidence>
<protein>
    <submittedName>
        <fullName evidence="1">Uncharacterized protein</fullName>
    </submittedName>
</protein>
<dbReference type="EMBL" id="EQ973892">
    <property type="protein sequence ID" value="EEF40048.1"/>
    <property type="molecule type" value="Genomic_DNA"/>
</dbReference>
<dbReference type="AlphaFoldDB" id="B9S8P5"/>
<organism evidence="1 2">
    <name type="scientific">Ricinus communis</name>
    <name type="common">Castor bean</name>
    <dbReference type="NCBI Taxonomy" id="3988"/>
    <lineage>
        <taxon>Eukaryota</taxon>
        <taxon>Viridiplantae</taxon>
        <taxon>Streptophyta</taxon>
        <taxon>Embryophyta</taxon>
        <taxon>Tracheophyta</taxon>
        <taxon>Spermatophyta</taxon>
        <taxon>Magnoliopsida</taxon>
        <taxon>eudicotyledons</taxon>
        <taxon>Gunneridae</taxon>
        <taxon>Pentapetalae</taxon>
        <taxon>rosids</taxon>
        <taxon>fabids</taxon>
        <taxon>Malpighiales</taxon>
        <taxon>Euphorbiaceae</taxon>
        <taxon>Acalyphoideae</taxon>
        <taxon>Acalypheae</taxon>
        <taxon>Ricinus</taxon>
    </lineage>
</organism>
<dbReference type="PROSITE" id="PS51257">
    <property type="entry name" value="PROKAR_LIPOPROTEIN"/>
    <property type="match status" value="1"/>
</dbReference>
<dbReference type="InParanoid" id="B9S8P5"/>
<proteinExistence type="predicted"/>
<dbReference type="Proteomes" id="UP000008311">
    <property type="component" value="Unassembled WGS sequence"/>
</dbReference>
<reference evidence="2" key="1">
    <citation type="journal article" date="2010" name="Nat. Biotechnol.">
        <title>Draft genome sequence of the oilseed species Ricinus communis.</title>
        <authorList>
            <person name="Chan A.P."/>
            <person name="Crabtree J."/>
            <person name="Zhao Q."/>
            <person name="Lorenzi H."/>
            <person name="Orvis J."/>
            <person name="Puiu D."/>
            <person name="Melake-Berhan A."/>
            <person name="Jones K.M."/>
            <person name="Redman J."/>
            <person name="Chen G."/>
            <person name="Cahoon E.B."/>
            <person name="Gedil M."/>
            <person name="Stanke M."/>
            <person name="Haas B.J."/>
            <person name="Wortman J.R."/>
            <person name="Fraser-Liggett C.M."/>
            <person name="Ravel J."/>
            <person name="Rabinowicz P.D."/>
        </authorList>
    </citation>
    <scope>NUCLEOTIDE SEQUENCE [LARGE SCALE GENOMIC DNA]</scope>
    <source>
        <strain evidence="2">cv. Hale</strain>
    </source>
</reference>
<name>B9S8P5_RICCO</name>
<sequence>MSHVSKDQESKMDYNDDYILFSFFTSLACSMHDKENHICPSGSTLEPPPLFALRFELVFSHTMSSLSYPQQQQQESFFLG</sequence>
<accession>B9S8P5</accession>
<keyword evidence="2" id="KW-1185">Reference proteome</keyword>